<dbReference type="Pfam" id="PF00480">
    <property type="entry name" value="ROK"/>
    <property type="match status" value="1"/>
</dbReference>
<organism evidence="2 3">
    <name type="scientific">Anaerotalea alkaliphila</name>
    <dbReference type="NCBI Taxonomy" id="2662126"/>
    <lineage>
        <taxon>Bacteria</taxon>
        <taxon>Bacillati</taxon>
        <taxon>Bacillota</taxon>
        <taxon>Clostridia</taxon>
        <taxon>Eubacteriales</taxon>
        <taxon>Anaerotalea</taxon>
    </lineage>
</organism>
<dbReference type="InterPro" id="IPR043129">
    <property type="entry name" value="ATPase_NBD"/>
</dbReference>
<keyword evidence="3" id="KW-1185">Reference proteome</keyword>
<name>A0A7X5KPM3_9FIRM</name>
<dbReference type="EMBL" id="JAAEEH010000036">
    <property type="protein sequence ID" value="NDL68357.1"/>
    <property type="molecule type" value="Genomic_DNA"/>
</dbReference>
<proteinExistence type="inferred from homology"/>
<evidence type="ECO:0000313" key="2">
    <source>
        <dbReference type="EMBL" id="NDL68357.1"/>
    </source>
</evidence>
<dbReference type="RefSeq" id="WP_162371081.1">
    <property type="nucleotide sequence ID" value="NZ_JAAEEH010000036.1"/>
</dbReference>
<dbReference type="InterPro" id="IPR000600">
    <property type="entry name" value="ROK"/>
</dbReference>
<accession>A0A7X5KPM3</accession>
<evidence type="ECO:0000256" key="1">
    <source>
        <dbReference type="ARBA" id="ARBA00006479"/>
    </source>
</evidence>
<dbReference type="AlphaFoldDB" id="A0A7X5KPM3"/>
<dbReference type="Proteomes" id="UP000461585">
    <property type="component" value="Unassembled WGS sequence"/>
</dbReference>
<dbReference type="SUPFAM" id="SSF53067">
    <property type="entry name" value="Actin-like ATPase domain"/>
    <property type="match status" value="1"/>
</dbReference>
<gene>
    <name evidence="2" type="ORF">GXN74_11460</name>
</gene>
<comment type="caution">
    <text evidence="2">The sequence shown here is derived from an EMBL/GenBank/DDBJ whole genome shotgun (WGS) entry which is preliminary data.</text>
</comment>
<protein>
    <submittedName>
        <fullName evidence="2">ROK family protein</fullName>
    </submittedName>
</protein>
<dbReference type="PANTHER" id="PTHR18964">
    <property type="entry name" value="ROK (REPRESSOR, ORF, KINASE) FAMILY"/>
    <property type="match status" value="1"/>
</dbReference>
<reference evidence="2 3" key="1">
    <citation type="submission" date="2020-01" db="EMBL/GenBank/DDBJ databases">
        <title>Anaeroalcalibacter tamaniensis gen. nov., sp. nov., moderately halophilic strictly anaerobic fermenter bacterium from mud volcano of Taman peninsula.</title>
        <authorList>
            <person name="Frolova A."/>
            <person name="Merkel A.Y."/>
            <person name="Slobodkin A.I."/>
        </authorList>
    </citation>
    <scope>NUCLEOTIDE SEQUENCE [LARGE SCALE GENOMIC DNA]</scope>
    <source>
        <strain evidence="2 3">F-3ap</strain>
    </source>
</reference>
<sequence>MATTKEMAYDLKLSLPTITQNLEFLAEQGMIASEKKVATKSGGRNPIAHSYVPDVKVAIGLDVAKHHIISTIIDLSGNVVKYVYKRQSYERSDDYLKLLGDTVEEIIESVRLDRSKILGVGIAMPGLVSHELDYVVDGRVIDNAGMTCKEASKYIPYPTKLIHDSYASGYSESWMASEIHNLFYISLCDTVGGSVLVNDKIYMGEGLYSGEIGHLKIVPDGKQCYCGQKGCFDSYCNAEVLSMHADGDLELFFERLEQGDEKLQEVWDEYLEYLAQVIIDARMMYGCKIILGGYVGVHMEGHMDALYEKVDPKSPFSEKAKDYVLPCKKKKSSVATGAALYFVDQFFNNM</sequence>
<dbReference type="Gene3D" id="3.30.420.40">
    <property type="match status" value="2"/>
</dbReference>
<dbReference type="PANTHER" id="PTHR18964:SF149">
    <property type="entry name" value="BIFUNCTIONAL UDP-N-ACETYLGLUCOSAMINE 2-EPIMERASE_N-ACETYLMANNOSAMINE KINASE"/>
    <property type="match status" value="1"/>
</dbReference>
<evidence type="ECO:0000313" key="3">
    <source>
        <dbReference type="Proteomes" id="UP000461585"/>
    </source>
</evidence>
<comment type="similarity">
    <text evidence="1">Belongs to the ROK (NagC/XylR) family.</text>
</comment>